<evidence type="ECO:0000256" key="1">
    <source>
        <dbReference type="SAM" id="Phobius"/>
    </source>
</evidence>
<evidence type="ECO:0000313" key="2">
    <source>
        <dbReference type="EMBL" id="MBB4652952.1"/>
    </source>
</evidence>
<dbReference type="EMBL" id="JACHOT010000009">
    <property type="protein sequence ID" value="MBB4652952.1"/>
    <property type="molecule type" value="Genomic_DNA"/>
</dbReference>
<gene>
    <name evidence="2" type="ORF">GGQ99_004736</name>
</gene>
<accession>A0ABR6L819</accession>
<comment type="caution">
    <text evidence="2">The sequence shown here is derived from an EMBL/GenBank/DDBJ whole genome shotgun (WGS) entry which is preliminary data.</text>
</comment>
<proteinExistence type="predicted"/>
<evidence type="ECO:0000313" key="3">
    <source>
        <dbReference type="Proteomes" id="UP000539538"/>
    </source>
</evidence>
<dbReference type="RefSeq" id="WP_183264355.1">
    <property type="nucleotide sequence ID" value="NZ_BAAAVZ010000026.1"/>
</dbReference>
<keyword evidence="1" id="KW-0812">Transmembrane</keyword>
<reference evidence="2 3" key="1">
    <citation type="submission" date="2020-08" db="EMBL/GenBank/DDBJ databases">
        <title>Genomic Encyclopedia of Type Strains, Phase IV (KMG-IV): sequencing the most valuable type-strain genomes for metagenomic binning, comparative biology and taxonomic classification.</title>
        <authorList>
            <person name="Goeker M."/>
        </authorList>
    </citation>
    <scope>NUCLEOTIDE SEQUENCE [LARGE SCALE GENOMIC DNA]</scope>
    <source>
        <strain evidence="2 3">DSM 7050</strain>
    </source>
</reference>
<protein>
    <submittedName>
        <fullName evidence="2">Uncharacterized protein</fullName>
    </submittedName>
</protein>
<dbReference type="Proteomes" id="UP000539538">
    <property type="component" value="Unassembled WGS sequence"/>
</dbReference>
<name>A0ABR6L819_9HYPH</name>
<feature type="transmembrane region" description="Helical" evidence="1">
    <location>
        <begin position="12"/>
        <end position="37"/>
    </location>
</feature>
<keyword evidence="3" id="KW-1185">Reference proteome</keyword>
<sequence>MNRFLEIVLSSVWSFLGTLIILLILFIVMMGLLSVILQMRRHRRSLNESDVIKIVREGMDLGKLDAPISRLIKRNEQRGGR</sequence>
<keyword evidence="1" id="KW-1133">Transmembrane helix</keyword>
<organism evidence="2 3">
    <name type="scientific">Aminobacter niigataensis</name>
    <dbReference type="NCBI Taxonomy" id="83265"/>
    <lineage>
        <taxon>Bacteria</taxon>
        <taxon>Pseudomonadati</taxon>
        <taxon>Pseudomonadota</taxon>
        <taxon>Alphaproteobacteria</taxon>
        <taxon>Hyphomicrobiales</taxon>
        <taxon>Phyllobacteriaceae</taxon>
        <taxon>Aminobacter</taxon>
    </lineage>
</organism>
<keyword evidence="1" id="KW-0472">Membrane</keyword>